<dbReference type="Proteomes" id="UP000199377">
    <property type="component" value="Unassembled WGS sequence"/>
</dbReference>
<dbReference type="STRING" id="1114924.SAMN05216258_104521"/>
<dbReference type="InterPro" id="IPR032710">
    <property type="entry name" value="NTF2-like_dom_sf"/>
</dbReference>
<organism evidence="2 3">
    <name type="scientific">Albimonas pacifica</name>
    <dbReference type="NCBI Taxonomy" id="1114924"/>
    <lineage>
        <taxon>Bacteria</taxon>
        <taxon>Pseudomonadati</taxon>
        <taxon>Pseudomonadota</taxon>
        <taxon>Alphaproteobacteria</taxon>
        <taxon>Rhodobacterales</taxon>
        <taxon>Paracoccaceae</taxon>
        <taxon>Albimonas</taxon>
    </lineage>
</organism>
<keyword evidence="3" id="KW-1185">Reference proteome</keyword>
<dbReference type="EMBL" id="FOQH01000004">
    <property type="protein sequence ID" value="SFI14780.1"/>
    <property type="molecule type" value="Genomic_DNA"/>
</dbReference>
<feature type="domain" description="SnoaL-like" evidence="1">
    <location>
        <begin position="25"/>
        <end position="124"/>
    </location>
</feature>
<gene>
    <name evidence="2" type="ORF">SAMN05216258_104521</name>
</gene>
<dbReference type="OrthoDB" id="2083380at2"/>
<dbReference type="Gene3D" id="3.10.450.50">
    <property type="match status" value="1"/>
</dbReference>
<dbReference type="Pfam" id="PF12680">
    <property type="entry name" value="SnoaL_2"/>
    <property type="match status" value="1"/>
</dbReference>
<reference evidence="2 3" key="1">
    <citation type="submission" date="2016-10" db="EMBL/GenBank/DDBJ databases">
        <authorList>
            <person name="de Groot N.N."/>
        </authorList>
    </citation>
    <scope>NUCLEOTIDE SEQUENCE [LARGE SCALE GENOMIC DNA]</scope>
    <source>
        <strain evidence="2 3">CGMCC 1.11030</strain>
    </source>
</reference>
<evidence type="ECO:0000259" key="1">
    <source>
        <dbReference type="Pfam" id="PF12680"/>
    </source>
</evidence>
<dbReference type="InterPro" id="IPR037401">
    <property type="entry name" value="SnoaL-like"/>
</dbReference>
<dbReference type="AlphaFoldDB" id="A0A1I3FU62"/>
<evidence type="ECO:0000313" key="3">
    <source>
        <dbReference type="Proteomes" id="UP000199377"/>
    </source>
</evidence>
<accession>A0A1I3FU62</accession>
<name>A0A1I3FU62_9RHOB</name>
<evidence type="ECO:0000313" key="2">
    <source>
        <dbReference type="EMBL" id="SFI14780.1"/>
    </source>
</evidence>
<protein>
    <recommendedName>
        <fullName evidence="1">SnoaL-like domain-containing protein</fullName>
    </recommendedName>
</protein>
<dbReference type="SUPFAM" id="SSF54427">
    <property type="entry name" value="NTF2-like"/>
    <property type="match status" value="1"/>
</dbReference>
<sequence length="154" mass="16408">MTSTQDQFPSLSALLREGLGDALAPDAETLLEMMTDDVSFEFPFALPDGIEVIDGKAALAAYLPKVGELFTIESLTLDRAFLATDRRSGVLEFTGKAHATATGARYDQTYVSVVDLRDGLISRYRDYWNPLVVLSATGGADAVNSALKGAAADA</sequence>
<proteinExistence type="predicted"/>
<dbReference type="RefSeq" id="WP_092859789.1">
    <property type="nucleotide sequence ID" value="NZ_FOQH01000004.1"/>
</dbReference>